<feature type="active site" description="O-(5'-phospho-DNA)-serine intermediate" evidence="4 5">
    <location>
        <position position="10"/>
    </location>
</feature>
<dbReference type="Gene3D" id="3.40.50.1390">
    <property type="entry name" value="Resolvase, N-terminal catalytic domain"/>
    <property type="match status" value="1"/>
</dbReference>
<name>M0QQZ4_9ACTN</name>
<dbReference type="STRING" id="1223545.GS4_51_00380"/>
<evidence type="ECO:0000313" key="9">
    <source>
        <dbReference type="EMBL" id="GAC71100.1"/>
    </source>
</evidence>
<dbReference type="Pfam" id="PF00239">
    <property type="entry name" value="Resolvase"/>
    <property type="match status" value="1"/>
</dbReference>
<dbReference type="GO" id="GO:0015074">
    <property type="term" value="P:DNA integration"/>
    <property type="evidence" value="ECO:0007669"/>
    <property type="project" value="UniProtKB-KW"/>
</dbReference>
<evidence type="ECO:0000256" key="3">
    <source>
        <dbReference type="ARBA" id="ARBA00023172"/>
    </source>
</evidence>
<gene>
    <name evidence="9" type="ORF">GS4_51_00380</name>
</gene>
<feature type="coiled-coil region" evidence="6">
    <location>
        <begin position="345"/>
        <end position="372"/>
    </location>
</feature>
<dbReference type="eggNOG" id="COG1961">
    <property type="taxonomic scope" value="Bacteria"/>
</dbReference>
<dbReference type="Proteomes" id="UP000011666">
    <property type="component" value="Unassembled WGS sequence"/>
</dbReference>
<dbReference type="OrthoDB" id="4500247at2"/>
<evidence type="ECO:0000256" key="2">
    <source>
        <dbReference type="ARBA" id="ARBA00023125"/>
    </source>
</evidence>
<accession>M0QQZ4</accession>
<dbReference type="InterPro" id="IPR006118">
    <property type="entry name" value="Recombinase_CS"/>
</dbReference>
<dbReference type="PROSITE" id="PS00397">
    <property type="entry name" value="RECOMBINASES_1"/>
    <property type="match status" value="1"/>
</dbReference>
<dbReference type="SMART" id="SM00857">
    <property type="entry name" value="Resolvase"/>
    <property type="match status" value="1"/>
</dbReference>
<keyword evidence="3" id="KW-0233">DNA recombination</keyword>
<dbReference type="GO" id="GO:0003677">
    <property type="term" value="F:DNA binding"/>
    <property type="evidence" value="ECO:0007669"/>
    <property type="project" value="UniProtKB-KW"/>
</dbReference>
<dbReference type="SUPFAM" id="SSF53041">
    <property type="entry name" value="Resolvase-like"/>
    <property type="match status" value="1"/>
</dbReference>
<keyword evidence="1" id="KW-0229">DNA integration</keyword>
<comment type="caution">
    <text evidence="9">The sequence shown here is derived from an EMBL/GenBank/DDBJ whole genome shotgun (WGS) entry which is preliminary data.</text>
</comment>
<evidence type="ECO:0000256" key="4">
    <source>
        <dbReference type="PIRSR" id="PIRSR606118-50"/>
    </source>
</evidence>
<keyword evidence="6" id="KW-0175">Coiled coil</keyword>
<dbReference type="GO" id="GO:0000150">
    <property type="term" value="F:DNA strand exchange activity"/>
    <property type="evidence" value="ECO:0007669"/>
    <property type="project" value="InterPro"/>
</dbReference>
<dbReference type="InterPro" id="IPR036162">
    <property type="entry name" value="Resolvase-like_N_sf"/>
</dbReference>
<feature type="domain" description="Resolvase/invertase-type recombinase catalytic" evidence="7">
    <location>
        <begin position="2"/>
        <end position="149"/>
    </location>
</feature>
<dbReference type="InterPro" id="IPR011109">
    <property type="entry name" value="DNA_bind_recombinase_dom"/>
</dbReference>
<dbReference type="PANTHER" id="PTHR30461:SF23">
    <property type="entry name" value="DNA RECOMBINASE-RELATED"/>
    <property type="match status" value="1"/>
</dbReference>
<evidence type="ECO:0000256" key="5">
    <source>
        <dbReference type="PROSITE-ProRule" id="PRU10137"/>
    </source>
</evidence>
<dbReference type="EMBL" id="BANX01000051">
    <property type="protein sequence ID" value="GAC71100.1"/>
    <property type="molecule type" value="Genomic_DNA"/>
</dbReference>
<reference evidence="9 10" key="1">
    <citation type="submission" date="2013-01" db="EMBL/GenBank/DDBJ databases">
        <title>Whole genome shotgun sequence of Gordonia soli NBRC 108243.</title>
        <authorList>
            <person name="Isaki-Nakamura S."/>
            <person name="Hosoyama A."/>
            <person name="Tsuchikane K."/>
            <person name="Ando Y."/>
            <person name="Baba S."/>
            <person name="Ohji S."/>
            <person name="Hamada M."/>
            <person name="Tamura T."/>
            <person name="Yamazoe A."/>
            <person name="Yamazaki S."/>
            <person name="Fujita N."/>
        </authorList>
    </citation>
    <scope>NUCLEOTIDE SEQUENCE [LARGE SCALE GENOMIC DNA]</scope>
    <source>
        <strain evidence="9 10">NBRC 108243</strain>
    </source>
</reference>
<dbReference type="InterPro" id="IPR006119">
    <property type="entry name" value="Resolv_N"/>
</dbReference>
<evidence type="ECO:0000256" key="6">
    <source>
        <dbReference type="SAM" id="Coils"/>
    </source>
</evidence>
<protein>
    <submittedName>
        <fullName evidence="9">Putative recombinase</fullName>
    </submittedName>
</protein>
<dbReference type="PROSITE" id="PS51736">
    <property type="entry name" value="RECOMBINASES_3"/>
    <property type="match status" value="1"/>
</dbReference>
<evidence type="ECO:0000259" key="7">
    <source>
        <dbReference type="PROSITE" id="PS51736"/>
    </source>
</evidence>
<sequence length="465" mass="52324">MPAIIYCRVSSDPQQRGKSVEEQEIECRAFAASQGWTVGEVLVDNDRGASRYSRRDRPAYRRLSETLTKGDVLITWEASRAQRDLKAYIQLRDLCAERGVQWCYSGRIYDLGRGDDRFTTGLDALLSEKEVEQTRERVLRAVRANAAAGKPHGKLPYGYMIVRDPVTGESIDRVPNPETAPIVREIVKRVLAGESMYSLCKEFNANGIPGPRPRRDGTPAQWIPVTMRKIIESPTYAGFRTHKGEVVGRATWEPLITEDEHERMKALLANPTRLTHRGSEPRWLLTGIATCSVCGERMARLKNRGTDAYYCKERYCVSRSVQQLDQFVVENVLRRLESQDLLGDLDTADGALDAAIEQARALQQRLDAFTMSAADGELTPAALAKIEARLRPQIAAAEAQIRSYSRSPLIYDLSGSSAREKWLDLPIRERREVVQALVDIRVKPVGRGNRASRRLVSDGVELIWL</sequence>
<dbReference type="PROSITE" id="PS51737">
    <property type="entry name" value="RECOMBINASE_DNA_BIND"/>
    <property type="match status" value="1"/>
</dbReference>
<dbReference type="CDD" id="cd00338">
    <property type="entry name" value="Ser_Recombinase"/>
    <property type="match status" value="1"/>
</dbReference>
<keyword evidence="10" id="KW-1185">Reference proteome</keyword>
<keyword evidence="2" id="KW-0238">DNA-binding</keyword>
<dbReference type="InterPro" id="IPR050639">
    <property type="entry name" value="SSR_resolvase"/>
</dbReference>
<dbReference type="Pfam" id="PF07508">
    <property type="entry name" value="Recombinase"/>
    <property type="match status" value="1"/>
</dbReference>
<proteinExistence type="predicted"/>
<evidence type="ECO:0000313" key="10">
    <source>
        <dbReference type="Proteomes" id="UP000011666"/>
    </source>
</evidence>
<evidence type="ECO:0000259" key="8">
    <source>
        <dbReference type="PROSITE" id="PS51737"/>
    </source>
</evidence>
<dbReference type="PANTHER" id="PTHR30461">
    <property type="entry name" value="DNA-INVERTASE FROM LAMBDOID PROPHAGE"/>
    <property type="match status" value="1"/>
</dbReference>
<dbReference type="InterPro" id="IPR038109">
    <property type="entry name" value="DNA_bind_recomb_sf"/>
</dbReference>
<dbReference type="Gene3D" id="3.90.1750.20">
    <property type="entry name" value="Putative Large Serine Recombinase, Chain B, Domain 2"/>
    <property type="match status" value="1"/>
</dbReference>
<evidence type="ECO:0000256" key="1">
    <source>
        <dbReference type="ARBA" id="ARBA00022908"/>
    </source>
</evidence>
<dbReference type="RefSeq" id="WP_007625823.1">
    <property type="nucleotide sequence ID" value="NZ_BANX01000051.1"/>
</dbReference>
<organism evidence="9 10">
    <name type="scientific">Gordonia soli NBRC 108243</name>
    <dbReference type="NCBI Taxonomy" id="1223545"/>
    <lineage>
        <taxon>Bacteria</taxon>
        <taxon>Bacillati</taxon>
        <taxon>Actinomycetota</taxon>
        <taxon>Actinomycetes</taxon>
        <taxon>Mycobacteriales</taxon>
        <taxon>Gordoniaceae</taxon>
        <taxon>Gordonia</taxon>
    </lineage>
</organism>
<dbReference type="AlphaFoldDB" id="M0QQZ4"/>
<feature type="domain" description="Recombinase" evidence="8">
    <location>
        <begin position="156"/>
        <end position="274"/>
    </location>
</feature>